<name>A0ABW2DC67_9ACTN</name>
<feature type="transmembrane region" description="Helical" evidence="1">
    <location>
        <begin position="46"/>
        <end position="65"/>
    </location>
</feature>
<keyword evidence="3" id="KW-1185">Reference proteome</keyword>
<sequence length="393" mass="41822">MNGDIEALLRSGLAEQAERAPGSVEDPALADLAIAGAHRIRRRRRIGAAAGGAGLLVIGAGVFAFQPLMDLQDQGTIAADTSSTAEVRNDLGMEFLVRSDDGYAIVNEDGETIPVGQDEPQSVLRLDDAYVLEDPEREVTDVYSLDGSMSASYASPGPNTYGTVNVAATEYALVTPNAEMTEESYALNDVTLAAVADATTFSVSYDLTLMNWDARTAVFTADIWSTTGGSESTYYFNDQNDWNLASVAAAGFESVAVIDSTNPDYVCVADLDAFGGVAREGEECGPFATDRIKDDLTATAGSDSAVAAVRATTDSVSGDMYFPMDAADLGEYEDRFYSSSMMFSDPYNRWEVSYNPDDATWMMIDYTGETPVMSLLTPPAGAVLPVADYVPSG</sequence>
<evidence type="ECO:0008006" key="4">
    <source>
        <dbReference type="Google" id="ProtNLM"/>
    </source>
</evidence>
<gene>
    <name evidence="2" type="ORF">ACFQS3_14800</name>
</gene>
<comment type="caution">
    <text evidence="2">The sequence shown here is derived from an EMBL/GenBank/DDBJ whole genome shotgun (WGS) entry which is preliminary data.</text>
</comment>
<evidence type="ECO:0000313" key="2">
    <source>
        <dbReference type="EMBL" id="MFC6958471.1"/>
    </source>
</evidence>
<evidence type="ECO:0000313" key="3">
    <source>
        <dbReference type="Proteomes" id="UP001596470"/>
    </source>
</evidence>
<dbReference type="Proteomes" id="UP001596470">
    <property type="component" value="Unassembled WGS sequence"/>
</dbReference>
<keyword evidence="1" id="KW-0812">Transmembrane</keyword>
<organism evidence="2 3">
    <name type="scientific">Glycomyces mayteni</name>
    <dbReference type="NCBI Taxonomy" id="543887"/>
    <lineage>
        <taxon>Bacteria</taxon>
        <taxon>Bacillati</taxon>
        <taxon>Actinomycetota</taxon>
        <taxon>Actinomycetes</taxon>
        <taxon>Glycomycetales</taxon>
        <taxon>Glycomycetaceae</taxon>
        <taxon>Glycomyces</taxon>
    </lineage>
</organism>
<dbReference type="RefSeq" id="WP_382347215.1">
    <property type="nucleotide sequence ID" value="NZ_JBHMBP010000001.1"/>
</dbReference>
<evidence type="ECO:0000256" key="1">
    <source>
        <dbReference type="SAM" id="Phobius"/>
    </source>
</evidence>
<accession>A0ABW2DC67</accession>
<protein>
    <recommendedName>
        <fullName evidence="4">DUF4179 domain-containing protein</fullName>
    </recommendedName>
</protein>
<reference evidence="3" key="1">
    <citation type="journal article" date="2019" name="Int. J. Syst. Evol. Microbiol.">
        <title>The Global Catalogue of Microorganisms (GCM) 10K type strain sequencing project: providing services to taxonomists for standard genome sequencing and annotation.</title>
        <authorList>
            <consortium name="The Broad Institute Genomics Platform"/>
            <consortium name="The Broad Institute Genome Sequencing Center for Infectious Disease"/>
            <person name="Wu L."/>
            <person name="Ma J."/>
        </authorList>
    </citation>
    <scope>NUCLEOTIDE SEQUENCE [LARGE SCALE GENOMIC DNA]</scope>
    <source>
        <strain evidence="3">KACC 12634</strain>
    </source>
</reference>
<dbReference type="EMBL" id="JBHSYS010000003">
    <property type="protein sequence ID" value="MFC6958471.1"/>
    <property type="molecule type" value="Genomic_DNA"/>
</dbReference>
<keyword evidence="1" id="KW-0472">Membrane</keyword>
<keyword evidence="1" id="KW-1133">Transmembrane helix</keyword>
<proteinExistence type="predicted"/>